<dbReference type="EMBL" id="CAUYUJ010014650">
    <property type="protein sequence ID" value="CAK0844265.1"/>
    <property type="molecule type" value="Genomic_DNA"/>
</dbReference>
<feature type="transmembrane region" description="Helical" evidence="1">
    <location>
        <begin position="70"/>
        <end position="88"/>
    </location>
</feature>
<keyword evidence="1" id="KW-0812">Transmembrane</keyword>
<evidence type="ECO:0000313" key="2">
    <source>
        <dbReference type="EMBL" id="CAK0844265.1"/>
    </source>
</evidence>
<accession>A0ABN9TFK6</accession>
<dbReference type="Proteomes" id="UP001189429">
    <property type="component" value="Unassembled WGS sequence"/>
</dbReference>
<evidence type="ECO:0000256" key="1">
    <source>
        <dbReference type="SAM" id="Phobius"/>
    </source>
</evidence>
<proteinExistence type="predicted"/>
<organism evidence="2 3">
    <name type="scientific">Prorocentrum cordatum</name>
    <dbReference type="NCBI Taxonomy" id="2364126"/>
    <lineage>
        <taxon>Eukaryota</taxon>
        <taxon>Sar</taxon>
        <taxon>Alveolata</taxon>
        <taxon>Dinophyceae</taxon>
        <taxon>Prorocentrales</taxon>
        <taxon>Prorocentraceae</taxon>
        <taxon>Prorocentrum</taxon>
    </lineage>
</organism>
<keyword evidence="3" id="KW-1185">Reference proteome</keyword>
<keyword evidence="1" id="KW-1133">Transmembrane helix</keyword>
<protein>
    <submittedName>
        <fullName evidence="2">Uncharacterized protein</fullName>
    </submittedName>
</protein>
<reference evidence="2" key="1">
    <citation type="submission" date="2023-10" db="EMBL/GenBank/DDBJ databases">
        <authorList>
            <person name="Chen Y."/>
            <person name="Shah S."/>
            <person name="Dougan E. K."/>
            <person name="Thang M."/>
            <person name="Chan C."/>
        </authorList>
    </citation>
    <scope>NUCLEOTIDE SEQUENCE [LARGE SCALE GENOMIC DNA]</scope>
</reference>
<comment type="caution">
    <text evidence="2">The sequence shown here is derived from an EMBL/GenBank/DDBJ whole genome shotgun (WGS) entry which is preliminary data.</text>
</comment>
<name>A0ABN9TFK6_9DINO</name>
<gene>
    <name evidence="2" type="ORF">PCOR1329_LOCUS38406</name>
</gene>
<sequence length="93" mass="10489">MKALESSSQDVRQRSIMQFEKRLVNIESSVSRLSKVVGSSREEVLWLTSMACDKQDQEISTSRDDSRSSLLLVLLFLLHLLLLLLLLLSTGPV</sequence>
<evidence type="ECO:0000313" key="3">
    <source>
        <dbReference type="Proteomes" id="UP001189429"/>
    </source>
</evidence>
<keyword evidence="1" id="KW-0472">Membrane</keyword>